<evidence type="ECO:0000256" key="2">
    <source>
        <dbReference type="SAM" id="SignalP"/>
    </source>
</evidence>
<dbReference type="SUPFAM" id="SSF63707">
    <property type="entry name" value="Ganglioside M2 (gm2) activator"/>
    <property type="match status" value="1"/>
</dbReference>
<keyword evidence="5" id="KW-1185">Reference proteome</keyword>
<dbReference type="SMART" id="SM00737">
    <property type="entry name" value="ML"/>
    <property type="match status" value="1"/>
</dbReference>
<dbReference type="GO" id="GO:0005319">
    <property type="term" value="F:lipid transporter activity"/>
    <property type="evidence" value="ECO:0007669"/>
    <property type="project" value="TreeGrafter"/>
</dbReference>
<feature type="signal peptide" evidence="2">
    <location>
        <begin position="1"/>
        <end position="18"/>
    </location>
</feature>
<dbReference type="Proteomes" id="UP001154078">
    <property type="component" value="Chromosome 7"/>
</dbReference>
<dbReference type="OrthoDB" id="6409159at2759"/>
<proteinExistence type="predicted"/>
<dbReference type="Gene3D" id="2.70.220.10">
    <property type="entry name" value="Ganglioside GM2 activator"/>
    <property type="match status" value="1"/>
</dbReference>
<sequence length="189" mass="21092">MINLIVLVLVLTTCNTFGLKTLQVKNLAISKCSQNNYPIEVVNLNIVLENSKAKVSGTLYSSLDLISPISAEVHVKRRVLGMWIPLPCVDLMGSCNYLDLCKYGVPQEKECDRTFKENKVPCRCPIGKGNYTINPTIDLKPTKSIVNNVETGRYKGSATVKINKDLLACYNFNFELFEEKITDPSVNIV</sequence>
<dbReference type="InterPro" id="IPR003172">
    <property type="entry name" value="ML_dom"/>
</dbReference>
<dbReference type="InterPro" id="IPR028996">
    <property type="entry name" value="GM2-AP"/>
</dbReference>
<feature type="domain" description="MD-2-related lipid-recognition" evidence="3">
    <location>
        <begin position="11"/>
        <end position="174"/>
    </location>
</feature>
<protein>
    <recommendedName>
        <fullName evidence="3">MD-2-related lipid-recognition domain-containing protein</fullName>
    </recommendedName>
</protein>
<keyword evidence="1 2" id="KW-0732">Signal</keyword>
<feature type="chain" id="PRO_5040192828" description="MD-2-related lipid-recognition domain-containing protein" evidence="2">
    <location>
        <begin position="19"/>
        <end position="189"/>
    </location>
</feature>
<organism evidence="4 5">
    <name type="scientific">Brassicogethes aeneus</name>
    <name type="common">Rape pollen beetle</name>
    <name type="synonym">Meligethes aeneus</name>
    <dbReference type="NCBI Taxonomy" id="1431903"/>
    <lineage>
        <taxon>Eukaryota</taxon>
        <taxon>Metazoa</taxon>
        <taxon>Ecdysozoa</taxon>
        <taxon>Arthropoda</taxon>
        <taxon>Hexapoda</taxon>
        <taxon>Insecta</taxon>
        <taxon>Pterygota</taxon>
        <taxon>Neoptera</taxon>
        <taxon>Endopterygota</taxon>
        <taxon>Coleoptera</taxon>
        <taxon>Polyphaga</taxon>
        <taxon>Cucujiformia</taxon>
        <taxon>Nitidulidae</taxon>
        <taxon>Meligethinae</taxon>
        <taxon>Brassicogethes</taxon>
    </lineage>
</organism>
<evidence type="ECO:0000259" key="3">
    <source>
        <dbReference type="SMART" id="SM00737"/>
    </source>
</evidence>
<gene>
    <name evidence="4" type="ORF">MELIAE_LOCUS10707</name>
</gene>
<dbReference type="InterPro" id="IPR036846">
    <property type="entry name" value="GM2-AP_sf"/>
</dbReference>
<evidence type="ECO:0000313" key="5">
    <source>
        <dbReference type="Proteomes" id="UP001154078"/>
    </source>
</evidence>
<dbReference type="AlphaFoldDB" id="A0A9P0BE52"/>
<reference evidence="4" key="1">
    <citation type="submission" date="2021-12" db="EMBL/GenBank/DDBJ databases">
        <authorList>
            <person name="King R."/>
        </authorList>
    </citation>
    <scope>NUCLEOTIDE SEQUENCE</scope>
</reference>
<dbReference type="GO" id="GO:0008047">
    <property type="term" value="F:enzyme activator activity"/>
    <property type="evidence" value="ECO:0007669"/>
    <property type="project" value="InterPro"/>
</dbReference>
<dbReference type="PANTHER" id="PTHR17357:SF0">
    <property type="entry name" value="GANGLIOSIDE GM2 ACTIVATOR"/>
    <property type="match status" value="1"/>
</dbReference>
<dbReference type="EMBL" id="OV121138">
    <property type="protein sequence ID" value="CAH0561080.1"/>
    <property type="molecule type" value="Genomic_DNA"/>
</dbReference>
<evidence type="ECO:0000256" key="1">
    <source>
        <dbReference type="ARBA" id="ARBA00022729"/>
    </source>
</evidence>
<dbReference type="Pfam" id="PF02221">
    <property type="entry name" value="E1_DerP2_DerF2"/>
    <property type="match status" value="1"/>
</dbReference>
<dbReference type="PANTHER" id="PTHR17357">
    <property type="entry name" value="GM2 GANGLIOSIDE ACTIVATOR PROTEIN"/>
    <property type="match status" value="1"/>
</dbReference>
<name>A0A9P0BE52_BRAAE</name>
<evidence type="ECO:0000313" key="4">
    <source>
        <dbReference type="EMBL" id="CAH0561080.1"/>
    </source>
</evidence>
<dbReference type="GO" id="GO:0006689">
    <property type="term" value="P:ganglioside catabolic process"/>
    <property type="evidence" value="ECO:0007669"/>
    <property type="project" value="InterPro"/>
</dbReference>
<dbReference type="GO" id="GO:0009898">
    <property type="term" value="C:cytoplasmic side of plasma membrane"/>
    <property type="evidence" value="ECO:0007669"/>
    <property type="project" value="TreeGrafter"/>
</dbReference>
<accession>A0A9P0BE52</accession>